<evidence type="ECO:0000313" key="2">
    <source>
        <dbReference type="EMBL" id="WDZ83302.1"/>
    </source>
</evidence>
<evidence type="ECO:0000259" key="1">
    <source>
        <dbReference type="Pfam" id="PF01636"/>
    </source>
</evidence>
<evidence type="ECO:0000313" key="3">
    <source>
        <dbReference type="Proteomes" id="UP001219605"/>
    </source>
</evidence>
<dbReference type="PANTHER" id="PTHR21310">
    <property type="entry name" value="AMINOGLYCOSIDE PHOSPHOTRANSFERASE-RELATED-RELATED"/>
    <property type="match status" value="1"/>
</dbReference>
<dbReference type="Pfam" id="PF01636">
    <property type="entry name" value="APH"/>
    <property type="match status" value="1"/>
</dbReference>
<organism evidence="2 3">
    <name type="scientific">Micromonospora cathayae</name>
    <dbReference type="NCBI Taxonomy" id="3028804"/>
    <lineage>
        <taxon>Bacteria</taxon>
        <taxon>Bacillati</taxon>
        <taxon>Actinomycetota</taxon>
        <taxon>Actinomycetes</taxon>
        <taxon>Micromonosporales</taxon>
        <taxon>Micromonosporaceae</taxon>
        <taxon>Micromonospora</taxon>
    </lineage>
</organism>
<dbReference type="Proteomes" id="UP001219605">
    <property type="component" value="Chromosome"/>
</dbReference>
<reference evidence="2 3" key="1">
    <citation type="submission" date="2023-02" db="EMBL/GenBank/DDBJ databases">
        <authorList>
            <person name="Mo P."/>
        </authorList>
    </citation>
    <scope>NUCLEOTIDE SEQUENCE [LARGE SCALE GENOMIC DNA]</scope>
    <source>
        <strain evidence="2 3">HUAS 3</strain>
    </source>
</reference>
<name>A0ABY7ZJY3_9ACTN</name>
<dbReference type="EMBL" id="CP118615">
    <property type="protein sequence ID" value="WDZ83302.1"/>
    <property type="molecule type" value="Genomic_DNA"/>
</dbReference>
<accession>A0ABY7ZJY3</accession>
<dbReference type="InterPro" id="IPR011009">
    <property type="entry name" value="Kinase-like_dom_sf"/>
</dbReference>
<sequence length="281" mass="29995">MEDLVEGVRRLLGRAPGTVTALGGGTDHEAYDVDGVFVVRRQRDPDDDPTAVDREARLLAVVASVSPVPVPEVVATDPRAGLLVVRKLPGTSLLDDPPTDPTALVDQVTAFLLAVHGLPERLVAGLVEYDDDPLDVFLAEAAETLPRVAPALSPDARRGVERFLASPAPAEPSAVVFCHHDLGAEHLLVGRDRGTLTGVIDWSDAALTDPARDLGRLYRDLGPEFAARVCAGSDTRGDAGLLDRAAFLARCFLLEDLAFGLDTGDRRYTDAALRHLARTFA</sequence>
<dbReference type="InterPro" id="IPR051678">
    <property type="entry name" value="AGP_Transferase"/>
</dbReference>
<dbReference type="RefSeq" id="WP_275029759.1">
    <property type="nucleotide sequence ID" value="NZ_CP118615.1"/>
</dbReference>
<dbReference type="Gene3D" id="3.90.1200.10">
    <property type="match status" value="1"/>
</dbReference>
<keyword evidence="3" id="KW-1185">Reference proteome</keyword>
<dbReference type="SUPFAM" id="SSF56112">
    <property type="entry name" value="Protein kinase-like (PK-like)"/>
    <property type="match status" value="1"/>
</dbReference>
<dbReference type="InterPro" id="IPR002575">
    <property type="entry name" value="Aminoglycoside_PTrfase"/>
</dbReference>
<feature type="domain" description="Aminoglycoside phosphotransferase" evidence="1">
    <location>
        <begin position="18"/>
        <end position="234"/>
    </location>
</feature>
<gene>
    <name evidence="2" type="ORF">PVK37_22960</name>
</gene>
<proteinExistence type="predicted"/>
<dbReference type="Gene3D" id="3.30.200.20">
    <property type="entry name" value="Phosphorylase Kinase, domain 1"/>
    <property type="match status" value="1"/>
</dbReference>
<protein>
    <submittedName>
        <fullName evidence="2">Phosphotransferase</fullName>
    </submittedName>
</protein>